<dbReference type="InterPro" id="IPR003029">
    <property type="entry name" value="S1_domain"/>
</dbReference>
<comment type="caution">
    <text evidence="3">The sequence shown here is derived from an EMBL/GenBank/DDBJ whole genome shotgun (WGS) entry which is preliminary data.</text>
</comment>
<evidence type="ECO:0000259" key="2">
    <source>
        <dbReference type="SMART" id="SM00316"/>
    </source>
</evidence>
<evidence type="ECO:0000256" key="1">
    <source>
        <dbReference type="PIRNR" id="PIRNR012524"/>
    </source>
</evidence>
<dbReference type="Gene3D" id="2.40.50.140">
    <property type="entry name" value="Nucleic acid-binding proteins"/>
    <property type="match status" value="3"/>
</dbReference>
<accession>A0A9W4PGI9</accession>
<dbReference type="PANTHER" id="PTHR37296">
    <property type="entry name" value="CONSERVED VIRULENCE FACTOR B"/>
    <property type="match status" value="1"/>
</dbReference>
<dbReference type="InterPro" id="IPR012340">
    <property type="entry name" value="NA-bd_OB-fold"/>
</dbReference>
<dbReference type="Pfam" id="PF21543">
    <property type="entry name" value="CvfB_2nd"/>
    <property type="match status" value="1"/>
</dbReference>
<dbReference type="EMBL" id="CAKKMG010000081">
    <property type="protein sequence ID" value="CAH0286455.1"/>
    <property type="molecule type" value="Genomic_DNA"/>
</dbReference>
<dbReference type="PANTHER" id="PTHR37296:SF1">
    <property type="entry name" value="CONSERVED VIRULENCE FACTOR B"/>
    <property type="match status" value="1"/>
</dbReference>
<evidence type="ECO:0000313" key="3">
    <source>
        <dbReference type="EMBL" id="CAH0286455.1"/>
    </source>
</evidence>
<dbReference type="Proteomes" id="UP000789326">
    <property type="component" value="Unassembled WGS sequence"/>
</dbReference>
<dbReference type="PIRSF" id="PIRSF012524">
    <property type="entry name" value="YitL_S1"/>
    <property type="match status" value="1"/>
</dbReference>
<dbReference type="InterPro" id="IPR040764">
    <property type="entry name" value="CvfB_WH"/>
</dbReference>
<dbReference type="InterPro" id="IPR036388">
    <property type="entry name" value="WH-like_DNA-bd_sf"/>
</dbReference>
<gene>
    <name evidence="3" type="primary">cvfB</name>
    <name evidence="3" type="ORF">SRABI133_04104</name>
</gene>
<sequence>MQKIQAGMAVELEVERKADFGWFLTDGSEDVLLHHNEMSEGTELELGDEVTVFIYHDKQARLTATMKIPEIQIDQYGWAEVVNVKRKLGVFVDIGLSKDILVSLDDLPNIDRLWPEVGDRLYVSLKTDRNDRLFGKLATEDVIQEIAVTAPLKGIRNTSIKGNVYRLLMVGSFFISQEGYRCFIHESERKEEPRLGELVEGRVIDSKEDGTLNVSLIPFKQDLMGEDADVIFTYLMNRGGAMPYGDKTPPDDIKFHFGLSKGAFKRALGKLMKEEKIYQEDGWTYSSDRK</sequence>
<feature type="domain" description="S1 motif" evidence="2">
    <location>
        <begin position="155"/>
        <end position="217"/>
    </location>
</feature>
<dbReference type="Pfam" id="PF21191">
    <property type="entry name" value="CvfB_1st"/>
    <property type="match status" value="1"/>
</dbReference>
<dbReference type="Gene3D" id="1.10.10.10">
    <property type="entry name" value="Winged helix-like DNA-binding domain superfamily/Winged helix DNA-binding domain"/>
    <property type="match status" value="1"/>
</dbReference>
<dbReference type="InterPro" id="IPR039566">
    <property type="entry name" value="CvfB_S1_st"/>
</dbReference>
<protein>
    <submittedName>
        <fullName evidence="3">Conserved virulence factor B</fullName>
    </submittedName>
</protein>
<organism evidence="3 4">
    <name type="scientific">Peribacillus simplex</name>
    <dbReference type="NCBI Taxonomy" id="1478"/>
    <lineage>
        <taxon>Bacteria</taxon>
        <taxon>Bacillati</taxon>
        <taxon>Bacillota</taxon>
        <taxon>Bacilli</taxon>
        <taxon>Bacillales</taxon>
        <taxon>Bacillaceae</taxon>
        <taxon>Peribacillus</taxon>
    </lineage>
</organism>
<name>A0A9W4PGI9_9BACI</name>
<comment type="similarity">
    <text evidence="1">Belongs to the CvfB family.</text>
</comment>
<dbReference type="RefSeq" id="WP_230303414.1">
    <property type="nucleotide sequence ID" value="NZ_CAKKMG010000081.1"/>
</dbReference>
<proteinExistence type="inferred from homology"/>
<dbReference type="SMART" id="SM00316">
    <property type="entry name" value="S1"/>
    <property type="match status" value="3"/>
</dbReference>
<feature type="domain" description="S1 motif" evidence="2">
    <location>
        <begin position="5"/>
        <end position="67"/>
    </location>
</feature>
<dbReference type="InterPro" id="IPR048587">
    <property type="entry name" value="CvfB_S1_3rd"/>
</dbReference>
<dbReference type="GO" id="GO:0003676">
    <property type="term" value="F:nucleic acid binding"/>
    <property type="evidence" value="ECO:0007669"/>
    <property type="project" value="InterPro"/>
</dbReference>
<dbReference type="AlphaFoldDB" id="A0A9W4PGI9"/>
<feature type="domain" description="S1 motif" evidence="2">
    <location>
        <begin position="72"/>
        <end position="138"/>
    </location>
</feature>
<dbReference type="InterPro" id="IPR048588">
    <property type="entry name" value="CvfB_S1_2nd"/>
</dbReference>
<reference evidence="3" key="1">
    <citation type="submission" date="2021-11" db="EMBL/GenBank/DDBJ databases">
        <authorList>
            <person name="Bulgarelli D."/>
        </authorList>
    </citation>
    <scope>NUCLEOTIDE SEQUENCE</scope>
    <source>
        <strain evidence="3">Bi133</strain>
    </source>
</reference>
<dbReference type="Pfam" id="PF17783">
    <property type="entry name" value="WHD_CvfB"/>
    <property type="match status" value="1"/>
</dbReference>
<dbReference type="Pfam" id="PF13509">
    <property type="entry name" value="S1_2"/>
    <property type="match status" value="1"/>
</dbReference>
<dbReference type="InterPro" id="IPR014464">
    <property type="entry name" value="CvfB_fam"/>
</dbReference>
<evidence type="ECO:0000313" key="4">
    <source>
        <dbReference type="Proteomes" id="UP000789326"/>
    </source>
</evidence>